<reference evidence="1" key="1">
    <citation type="submission" date="2014-11" db="EMBL/GenBank/DDBJ databases">
        <authorList>
            <person name="Amaro Gonzalez C."/>
        </authorList>
    </citation>
    <scope>NUCLEOTIDE SEQUENCE</scope>
</reference>
<reference evidence="1" key="2">
    <citation type="journal article" date="2015" name="Fish Shellfish Immunol.">
        <title>Early steps in the European eel (Anguilla anguilla)-Vibrio vulnificus interaction in the gills: Role of the RtxA13 toxin.</title>
        <authorList>
            <person name="Callol A."/>
            <person name="Pajuelo D."/>
            <person name="Ebbesson L."/>
            <person name="Teles M."/>
            <person name="MacKenzie S."/>
            <person name="Amaro C."/>
        </authorList>
    </citation>
    <scope>NUCLEOTIDE SEQUENCE</scope>
</reference>
<proteinExistence type="predicted"/>
<name>A0A0E9XI11_ANGAN</name>
<sequence>MNHICGQSSQTSKTYLQCFYGDILNNCVKVFLSFFDCPLFSLMTLMKLLRLPRQIYIRSETCLVYSNVRDCRSVLSLW</sequence>
<protein>
    <submittedName>
        <fullName evidence="1">Uncharacterized protein</fullName>
    </submittedName>
</protein>
<organism evidence="1">
    <name type="scientific">Anguilla anguilla</name>
    <name type="common">European freshwater eel</name>
    <name type="synonym">Muraena anguilla</name>
    <dbReference type="NCBI Taxonomy" id="7936"/>
    <lineage>
        <taxon>Eukaryota</taxon>
        <taxon>Metazoa</taxon>
        <taxon>Chordata</taxon>
        <taxon>Craniata</taxon>
        <taxon>Vertebrata</taxon>
        <taxon>Euteleostomi</taxon>
        <taxon>Actinopterygii</taxon>
        <taxon>Neopterygii</taxon>
        <taxon>Teleostei</taxon>
        <taxon>Anguilliformes</taxon>
        <taxon>Anguillidae</taxon>
        <taxon>Anguilla</taxon>
    </lineage>
</organism>
<dbReference type="AlphaFoldDB" id="A0A0E9XI11"/>
<accession>A0A0E9XI11</accession>
<evidence type="ECO:0000313" key="1">
    <source>
        <dbReference type="EMBL" id="JAI02358.1"/>
    </source>
</evidence>
<dbReference type="EMBL" id="GBXM01006220">
    <property type="protein sequence ID" value="JAI02358.1"/>
    <property type="molecule type" value="Transcribed_RNA"/>
</dbReference>